<dbReference type="PANTHER" id="PTHR44757:SF2">
    <property type="entry name" value="BIOFILM ARCHITECTURE MAINTENANCE PROTEIN MBAA"/>
    <property type="match status" value="1"/>
</dbReference>
<dbReference type="InterPro" id="IPR001633">
    <property type="entry name" value="EAL_dom"/>
</dbReference>
<organism evidence="4 5">
    <name type="scientific">Tsukamurella soli</name>
    <dbReference type="NCBI Taxonomy" id="644556"/>
    <lineage>
        <taxon>Bacteria</taxon>
        <taxon>Bacillati</taxon>
        <taxon>Actinomycetota</taxon>
        <taxon>Actinomycetes</taxon>
        <taxon>Mycobacteriales</taxon>
        <taxon>Tsukamurellaceae</taxon>
        <taxon>Tsukamurella</taxon>
    </lineage>
</organism>
<dbReference type="SMART" id="SM00052">
    <property type="entry name" value="EAL"/>
    <property type="match status" value="1"/>
</dbReference>
<feature type="domain" description="EAL" evidence="2">
    <location>
        <begin position="463"/>
        <end position="722"/>
    </location>
</feature>
<keyword evidence="1" id="KW-0812">Transmembrane</keyword>
<dbReference type="Pfam" id="PF00990">
    <property type="entry name" value="GGDEF"/>
    <property type="match status" value="1"/>
</dbReference>
<dbReference type="Gene3D" id="3.20.20.450">
    <property type="entry name" value="EAL domain"/>
    <property type="match status" value="1"/>
</dbReference>
<dbReference type="Pfam" id="PF00563">
    <property type="entry name" value="EAL"/>
    <property type="match status" value="1"/>
</dbReference>
<dbReference type="InterPro" id="IPR035919">
    <property type="entry name" value="EAL_sf"/>
</dbReference>
<accession>A0ABP8JUH4</accession>
<dbReference type="NCBIfam" id="TIGR00254">
    <property type="entry name" value="GGDEF"/>
    <property type="match status" value="1"/>
</dbReference>
<feature type="transmembrane region" description="Helical" evidence="1">
    <location>
        <begin position="79"/>
        <end position="99"/>
    </location>
</feature>
<dbReference type="CDD" id="cd01949">
    <property type="entry name" value="GGDEF"/>
    <property type="match status" value="1"/>
</dbReference>
<dbReference type="SUPFAM" id="SSF141868">
    <property type="entry name" value="EAL domain-like"/>
    <property type="match status" value="1"/>
</dbReference>
<dbReference type="Gene3D" id="3.30.70.270">
    <property type="match status" value="1"/>
</dbReference>
<comment type="caution">
    <text evidence="4">The sequence shown here is derived from an EMBL/GenBank/DDBJ whole genome shotgun (WGS) entry which is preliminary data.</text>
</comment>
<dbReference type="InterPro" id="IPR052155">
    <property type="entry name" value="Biofilm_reg_signaling"/>
</dbReference>
<feature type="transmembrane region" description="Helical" evidence="1">
    <location>
        <begin position="171"/>
        <end position="189"/>
    </location>
</feature>
<keyword evidence="1" id="KW-1133">Transmembrane helix</keyword>
<feature type="transmembrane region" description="Helical" evidence="1">
    <location>
        <begin position="142"/>
        <end position="159"/>
    </location>
</feature>
<evidence type="ECO:0008006" key="6">
    <source>
        <dbReference type="Google" id="ProtNLM"/>
    </source>
</evidence>
<feature type="domain" description="GGDEF" evidence="3">
    <location>
        <begin position="324"/>
        <end position="454"/>
    </location>
</feature>
<dbReference type="PROSITE" id="PS50883">
    <property type="entry name" value="EAL"/>
    <property type="match status" value="1"/>
</dbReference>
<evidence type="ECO:0000313" key="4">
    <source>
        <dbReference type="EMBL" id="GAA4396317.1"/>
    </source>
</evidence>
<dbReference type="PROSITE" id="PS50887">
    <property type="entry name" value="GGDEF"/>
    <property type="match status" value="1"/>
</dbReference>
<dbReference type="Proteomes" id="UP001500635">
    <property type="component" value="Unassembled WGS sequence"/>
</dbReference>
<dbReference type="PANTHER" id="PTHR44757">
    <property type="entry name" value="DIGUANYLATE CYCLASE DGCP"/>
    <property type="match status" value="1"/>
</dbReference>
<name>A0ABP8JUH4_9ACTN</name>
<dbReference type="EMBL" id="BAABFR010000048">
    <property type="protein sequence ID" value="GAA4396317.1"/>
    <property type="molecule type" value="Genomic_DNA"/>
</dbReference>
<feature type="transmembrane region" description="Helical" evidence="1">
    <location>
        <begin position="48"/>
        <end position="67"/>
    </location>
</feature>
<dbReference type="SUPFAM" id="SSF55073">
    <property type="entry name" value="Nucleotide cyclase"/>
    <property type="match status" value="1"/>
</dbReference>
<evidence type="ECO:0000313" key="5">
    <source>
        <dbReference type="Proteomes" id="UP001500635"/>
    </source>
</evidence>
<dbReference type="CDD" id="cd01948">
    <property type="entry name" value="EAL"/>
    <property type="match status" value="1"/>
</dbReference>
<evidence type="ECO:0000259" key="2">
    <source>
        <dbReference type="PROSITE" id="PS50883"/>
    </source>
</evidence>
<reference evidence="5" key="1">
    <citation type="journal article" date="2019" name="Int. J. Syst. Evol. Microbiol.">
        <title>The Global Catalogue of Microorganisms (GCM) 10K type strain sequencing project: providing services to taxonomists for standard genome sequencing and annotation.</title>
        <authorList>
            <consortium name="The Broad Institute Genomics Platform"/>
            <consortium name="The Broad Institute Genome Sequencing Center for Infectious Disease"/>
            <person name="Wu L."/>
            <person name="Ma J."/>
        </authorList>
    </citation>
    <scope>NUCLEOTIDE SEQUENCE [LARGE SCALE GENOMIC DNA]</scope>
    <source>
        <strain evidence="5">JCM 17688</strain>
    </source>
</reference>
<keyword evidence="5" id="KW-1185">Reference proteome</keyword>
<dbReference type="InterPro" id="IPR043128">
    <property type="entry name" value="Rev_trsase/Diguanyl_cyclase"/>
</dbReference>
<sequence length="731" mass="76915">MLSLAVDAVISTVGPPVALAGLAPVTGLMASAVGALTIVLASAHARSAMALTYTGVAVTAVAKTYAWLRITAGAGPVPIQALVVCGHLIAAVGVVRWLRVQGLARRQVVRPVLAVVVGVLAVGIACWWLGRQYMGVAHGDHLAVTVRLGIDSALLVWVTQVSTVVARQNRTFALLRLGLVLMIAADAILEYGSFTDSAVHPLHRTVAAAGFALFGAAALHPDVTRGAASSTDARAAAPYRFIEIATVCLSVAVAPALRPAPGEIQSVVRVLVAVGLFCAILYRSDRALRAVERREAEERHAATHDGLTGLPNRVGLYESFTSGADVSLLFVEIDNLKMVNDGHGRRVGDEMIAAAAQRITSLVGDRGAAFRYADDEFVISTGAGLEAARELARAVVDALGRPLDSSCGAITLSASVGIAHRADPADLDDLIQEADSAMYRAKADGGGRCAVFDDCMRSDALRELELAGALRQAVEQRSFELHYQPIVHTDTDRVVAFEALLRWRHQGALRSPADFMEMAESSGLIIEMGQWVLDSAVAVIADLWRADPTCRIAVSINVSARQLGDAGFADGVAAALAAHRVPSAALWIELTETALISDVDATTAVLRRVSDLGVRVCLDDFGVGYSALSHLSTFPIDVVKIDKSFVIPAARDHGPDGEKKRVVMAAIQSISSTLGLDTVAEGVEDAAVHGLVAEIGCTYSQGWFHGRPQPREVAFRTLLGDESSTAPSASG</sequence>
<evidence type="ECO:0000259" key="3">
    <source>
        <dbReference type="PROSITE" id="PS50887"/>
    </source>
</evidence>
<dbReference type="SMART" id="SM00267">
    <property type="entry name" value="GGDEF"/>
    <property type="match status" value="1"/>
</dbReference>
<feature type="transmembrane region" description="Helical" evidence="1">
    <location>
        <begin position="111"/>
        <end position="130"/>
    </location>
</feature>
<dbReference type="InterPro" id="IPR000160">
    <property type="entry name" value="GGDEF_dom"/>
</dbReference>
<feature type="transmembrane region" description="Helical" evidence="1">
    <location>
        <begin position="20"/>
        <end position="41"/>
    </location>
</feature>
<proteinExistence type="predicted"/>
<dbReference type="InterPro" id="IPR029787">
    <property type="entry name" value="Nucleotide_cyclase"/>
</dbReference>
<protein>
    <recommendedName>
        <fullName evidence="6">Diguanylate cyclase (GGDEF) domain-containing protein</fullName>
    </recommendedName>
</protein>
<evidence type="ECO:0000256" key="1">
    <source>
        <dbReference type="SAM" id="Phobius"/>
    </source>
</evidence>
<keyword evidence="1" id="KW-0472">Membrane</keyword>
<gene>
    <name evidence="4" type="ORF">GCM10023147_30490</name>
</gene>